<evidence type="ECO:0000256" key="1">
    <source>
        <dbReference type="SAM" id="MobiDB-lite"/>
    </source>
</evidence>
<proteinExistence type="predicted"/>
<accession>A0A919VJK7</accession>
<name>A0A919VJK7_9ACTN</name>
<dbReference type="Proteomes" id="UP000680865">
    <property type="component" value="Unassembled WGS sequence"/>
</dbReference>
<reference evidence="2" key="1">
    <citation type="submission" date="2021-03" db="EMBL/GenBank/DDBJ databases">
        <title>Whole genome shotgun sequence of Actinoplanes consettensis NBRC 14913.</title>
        <authorList>
            <person name="Komaki H."/>
            <person name="Tamura T."/>
        </authorList>
    </citation>
    <scope>NUCLEOTIDE SEQUENCE</scope>
    <source>
        <strain evidence="2">NBRC 14913</strain>
    </source>
</reference>
<dbReference type="AlphaFoldDB" id="A0A919VJK7"/>
<evidence type="ECO:0000313" key="3">
    <source>
        <dbReference type="Proteomes" id="UP000680865"/>
    </source>
</evidence>
<comment type="caution">
    <text evidence="2">The sequence shown here is derived from an EMBL/GenBank/DDBJ whole genome shotgun (WGS) entry which is preliminary data.</text>
</comment>
<dbReference type="RefSeq" id="WP_212996064.1">
    <property type="nucleotide sequence ID" value="NZ_BAAATW010000004.1"/>
</dbReference>
<protein>
    <submittedName>
        <fullName evidence="2">Uncharacterized protein</fullName>
    </submittedName>
</protein>
<sequence>MYLLPTQEPERSRFADASAEVGRALLIGLAATGAAWAPGAMMPPVAPLTRSPRTRPAPVPEPVAAGPRQPSLLRLLFGRLAG</sequence>
<gene>
    <name evidence="2" type="ORF">Aco04nite_10670</name>
</gene>
<feature type="region of interest" description="Disordered" evidence="1">
    <location>
        <begin position="47"/>
        <end position="66"/>
    </location>
</feature>
<evidence type="ECO:0000313" key="2">
    <source>
        <dbReference type="EMBL" id="GIM68430.1"/>
    </source>
</evidence>
<dbReference type="EMBL" id="BOQP01000005">
    <property type="protein sequence ID" value="GIM68430.1"/>
    <property type="molecule type" value="Genomic_DNA"/>
</dbReference>
<organism evidence="2 3">
    <name type="scientific">Winogradskya consettensis</name>
    <dbReference type="NCBI Taxonomy" id="113560"/>
    <lineage>
        <taxon>Bacteria</taxon>
        <taxon>Bacillati</taxon>
        <taxon>Actinomycetota</taxon>
        <taxon>Actinomycetes</taxon>
        <taxon>Micromonosporales</taxon>
        <taxon>Micromonosporaceae</taxon>
        <taxon>Winogradskya</taxon>
    </lineage>
</organism>
<keyword evidence="3" id="KW-1185">Reference proteome</keyword>